<dbReference type="GO" id="GO:0003700">
    <property type="term" value="F:DNA-binding transcription factor activity"/>
    <property type="evidence" value="ECO:0007669"/>
    <property type="project" value="UniProtKB-UniRule"/>
</dbReference>
<dbReference type="GO" id="GO:0005634">
    <property type="term" value="C:nucleus"/>
    <property type="evidence" value="ECO:0007669"/>
    <property type="project" value="UniProtKB-SubCell"/>
</dbReference>
<keyword evidence="3 6" id="KW-0238">DNA-binding</keyword>
<dbReference type="PRINTS" id="PR00616">
    <property type="entry name" value="CCAATSUBUNTB"/>
</dbReference>
<dbReference type="PANTHER" id="PTHR12632">
    <property type="entry name" value="TRANSCRIPTION FACTOR NF-Y ALPHA-RELATED"/>
    <property type="match status" value="1"/>
</dbReference>
<evidence type="ECO:0000256" key="2">
    <source>
        <dbReference type="ARBA" id="ARBA00023015"/>
    </source>
</evidence>
<keyword evidence="9" id="KW-1185">Reference proteome</keyword>
<comment type="subcellular location">
    <subcellularLocation>
        <location evidence="1 6">Nucleus</location>
    </subcellularLocation>
</comment>
<dbReference type="EMBL" id="KN729769">
    <property type="protein sequence ID" value="KIH61860.1"/>
    <property type="molecule type" value="Genomic_DNA"/>
</dbReference>
<protein>
    <recommendedName>
        <fullName evidence="6">Nuclear transcription factor Y subunit</fullName>
    </recommendedName>
</protein>
<reference evidence="8 9" key="1">
    <citation type="submission" date="2013-12" db="EMBL/GenBank/DDBJ databases">
        <title>Draft genome of the parsitic nematode Ancylostoma duodenale.</title>
        <authorList>
            <person name="Mitreva M."/>
        </authorList>
    </citation>
    <scope>NUCLEOTIDE SEQUENCE [LARGE SCALE GENOMIC DNA]</scope>
    <source>
        <strain evidence="8 9">Zhejiang</strain>
    </source>
</reference>
<dbReference type="SMART" id="SM00521">
    <property type="entry name" value="CBF"/>
    <property type="match status" value="1"/>
</dbReference>
<evidence type="ECO:0000313" key="9">
    <source>
        <dbReference type="Proteomes" id="UP000054047"/>
    </source>
</evidence>
<evidence type="ECO:0000256" key="1">
    <source>
        <dbReference type="ARBA" id="ARBA00004123"/>
    </source>
</evidence>
<feature type="region of interest" description="Disordered" evidence="7">
    <location>
        <begin position="85"/>
        <end position="110"/>
    </location>
</feature>
<gene>
    <name evidence="8" type="ORF">ANCDUO_07858</name>
</gene>
<dbReference type="InterPro" id="IPR001289">
    <property type="entry name" value="NFYA"/>
</dbReference>
<dbReference type="Proteomes" id="UP000054047">
    <property type="component" value="Unassembled WGS sequence"/>
</dbReference>
<accession>A0A0C2GKZ5</accession>
<proteinExistence type="inferred from homology"/>
<sequence length="110" mass="12819">MNTTEPRLQQYIVNGTGDHYDLQQATVLLVYNNAENEVTFVNARQYERILKRRAARQKMLAEGRLSKKRQKYLYESRHIHALKRSRGEEGRFVASTPTTKEAIAHPIEMS</sequence>
<dbReference type="OrthoDB" id="1097733at2759"/>
<comment type="similarity">
    <text evidence="6">Belongs to the NFYA/HAP2 subunit family.</text>
</comment>
<keyword evidence="4 6" id="KW-0804">Transcription</keyword>
<dbReference type="Pfam" id="PF02045">
    <property type="entry name" value="CBFB_NFYA"/>
    <property type="match status" value="1"/>
</dbReference>
<dbReference type="GO" id="GO:0003677">
    <property type="term" value="F:DNA binding"/>
    <property type="evidence" value="ECO:0007669"/>
    <property type="project" value="UniProtKB-KW"/>
</dbReference>
<comment type="function">
    <text evidence="6">Component of the sequence-specific heterotrimeric transcription factor (NF-Y) which specifically recognizes a 5'-CCAAT-3' box motif found in the promoters of its target genes.</text>
</comment>
<evidence type="ECO:0000256" key="5">
    <source>
        <dbReference type="ARBA" id="ARBA00023242"/>
    </source>
</evidence>
<dbReference type="PROSITE" id="PS51152">
    <property type="entry name" value="NFYA_HAP2_2"/>
    <property type="match status" value="1"/>
</dbReference>
<keyword evidence="5 6" id="KW-0539">Nucleus</keyword>
<evidence type="ECO:0000256" key="7">
    <source>
        <dbReference type="SAM" id="MobiDB-lite"/>
    </source>
</evidence>
<name>A0A0C2GKZ5_9BILA</name>
<organism evidence="8 9">
    <name type="scientific">Ancylostoma duodenale</name>
    <dbReference type="NCBI Taxonomy" id="51022"/>
    <lineage>
        <taxon>Eukaryota</taxon>
        <taxon>Metazoa</taxon>
        <taxon>Ecdysozoa</taxon>
        <taxon>Nematoda</taxon>
        <taxon>Chromadorea</taxon>
        <taxon>Rhabditida</taxon>
        <taxon>Rhabditina</taxon>
        <taxon>Rhabditomorpha</taxon>
        <taxon>Strongyloidea</taxon>
        <taxon>Ancylostomatidae</taxon>
        <taxon>Ancylostomatinae</taxon>
        <taxon>Ancylostoma</taxon>
    </lineage>
</organism>
<dbReference type="AlphaFoldDB" id="A0A0C2GKZ5"/>
<evidence type="ECO:0000313" key="8">
    <source>
        <dbReference type="EMBL" id="KIH61860.1"/>
    </source>
</evidence>
<evidence type="ECO:0000256" key="6">
    <source>
        <dbReference type="RuleBase" id="RU367155"/>
    </source>
</evidence>
<evidence type="ECO:0000256" key="4">
    <source>
        <dbReference type="ARBA" id="ARBA00023163"/>
    </source>
</evidence>
<comment type="subunit">
    <text evidence="6">Heterotrimer.</text>
</comment>
<evidence type="ECO:0000256" key="3">
    <source>
        <dbReference type="ARBA" id="ARBA00023125"/>
    </source>
</evidence>
<dbReference type="Gene3D" id="6.10.250.2430">
    <property type="match status" value="1"/>
</dbReference>
<keyword evidence="2 6" id="KW-0805">Transcription regulation</keyword>